<gene>
    <name evidence="2" type="ORF">LYPA_23C007000</name>
</gene>
<feature type="compositionally biased region" description="Basic and acidic residues" evidence="1">
    <location>
        <begin position="114"/>
        <end position="123"/>
    </location>
</feature>
<evidence type="ECO:0000256" key="1">
    <source>
        <dbReference type="SAM" id="MobiDB-lite"/>
    </source>
</evidence>
<organism evidence="2 3">
    <name type="scientific">Lynx pardinus</name>
    <name type="common">Iberian lynx</name>
    <name type="synonym">Felis pardina</name>
    <dbReference type="NCBI Taxonomy" id="191816"/>
    <lineage>
        <taxon>Eukaryota</taxon>
        <taxon>Metazoa</taxon>
        <taxon>Chordata</taxon>
        <taxon>Craniata</taxon>
        <taxon>Vertebrata</taxon>
        <taxon>Euteleostomi</taxon>
        <taxon>Mammalia</taxon>
        <taxon>Eutheria</taxon>
        <taxon>Laurasiatheria</taxon>
        <taxon>Carnivora</taxon>
        <taxon>Feliformia</taxon>
        <taxon>Felidae</taxon>
        <taxon>Felinae</taxon>
        <taxon>Lynx</taxon>
    </lineage>
</organism>
<name>A0A485P7N7_LYNPA</name>
<protein>
    <submittedName>
        <fullName evidence="2">Uncharacterized protein</fullName>
    </submittedName>
</protein>
<accession>A0A485P7N7</accession>
<dbReference type="Proteomes" id="UP000386466">
    <property type="component" value="Unassembled WGS sequence"/>
</dbReference>
<reference evidence="2 3" key="1">
    <citation type="submission" date="2019-01" db="EMBL/GenBank/DDBJ databases">
        <authorList>
            <person name="Alioto T."/>
            <person name="Alioto T."/>
        </authorList>
    </citation>
    <scope>NUCLEOTIDE SEQUENCE [LARGE SCALE GENOMIC DNA]</scope>
</reference>
<sequence>MAMMHLPPYEKKLWEKDSELLMAVLTSVRVGESIHLRKRIHSHPQDIKSDTQPMNWRAHLVLKNVGFSVSLKPHSISGWQLSIKQTEMPFLTGWKQSSLLPRKHPQAARVTFGDNRKTSKADQ</sequence>
<dbReference type="EMBL" id="CAAGRJ010025887">
    <property type="protein sequence ID" value="VFV38292.1"/>
    <property type="molecule type" value="Genomic_DNA"/>
</dbReference>
<keyword evidence="3" id="KW-1185">Reference proteome</keyword>
<evidence type="ECO:0000313" key="2">
    <source>
        <dbReference type="EMBL" id="VFV38292.1"/>
    </source>
</evidence>
<evidence type="ECO:0000313" key="3">
    <source>
        <dbReference type="Proteomes" id="UP000386466"/>
    </source>
</evidence>
<feature type="region of interest" description="Disordered" evidence="1">
    <location>
        <begin position="102"/>
        <end position="123"/>
    </location>
</feature>
<dbReference type="AlphaFoldDB" id="A0A485P7N7"/>
<proteinExistence type="predicted"/>